<keyword evidence="4" id="KW-1133">Transmembrane helix</keyword>
<dbReference type="PANTHER" id="PTHR23511">
    <property type="entry name" value="SYNAPTIC VESICLE GLYCOPROTEIN 2"/>
    <property type="match status" value="1"/>
</dbReference>
<protein>
    <submittedName>
        <fullName evidence="6">MFS transporter</fullName>
    </submittedName>
</protein>
<proteinExistence type="predicted"/>
<evidence type="ECO:0000256" key="3">
    <source>
        <dbReference type="ARBA" id="ARBA00022692"/>
    </source>
</evidence>
<keyword evidence="2" id="KW-0813">Transport</keyword>
<dbReference type="Proteomes" id="UP000829401">
    <property type="component" value="Chromosome"/>
</dbReference>
<dbReference type="AlphaFoldDB" id="T0CW43"/>
<dbReference type="GO" id="GO:0005886">
    <property type="term" value="C:plasma membrane"/>
    <property type="evidence" value="ECO:0007669"/>
    <property type="project" value="UniProtKB-SubCell"/>
</dbReference>
<dbReference type="PANTHER" id="PTHR23511:SF34">
    <property type="entry name" value="SYNAPTIC VESICLE GLYCOPROTEIN 2"/>
    <property type="match status" value="1"/>
</dbReference>
<comment type="subcellular location">
    <subcellularLocation>
        <location evidence="1">Cell membrane</location>
        <topology evidence="1">Multi-pass membrane protein</topology>
    </subcellularLocation>
</comment>
<dbReference type="GO" id="GO:0022857">
    <property type="term" value="F:transmembrane transporter activity"/>
    <property type="evidence" value="ECO:0007669"/>
    <property type="project" value="InterPro"/>
</dbReference>
<evidence type="ECO:0000313" key="7">
    <source>
        <dbReference type="Proteomes" id="UP000829401"/>
    </source>
</evidence>
<dbReference type="PROSITE" id="PS00217">
    <property type="entry name" value="SUGAR_TRANSPORT_2"/>
    <property type="match status" value="1"/>
</dbReference>
<dbReference type="RefSeq" id="WP_021297632.1">
    <property type="nucleotide sequence ID" value="NZ_AURB01000156.1"/>
</dbReference>
<dbReference type="EMBL" id="CP080467">
    <property type="protein sequence ID" value="UNO50275.1"/>
    <property type="molecule type" value="Genomic_DNA"/>
</dbReference>
<name>T0CW43_ALIAG</name>
<evidence type="ECO:0000256" key="5">
    <source>
        <dbReference type="ARBA" id="ARBA00023136"/>
    </source>
</evidence>
<evidence type="ECO:0000256" key="2">
    <source>
        <dbReference type="ARBA" id="ARBA00022448"/>
    </source>
</evidence>
<keyword evidence="3" id="KW-0812">Transmembrane</keyword>
<dbReference type="eggNOG" id="COG2814">
    <property type="taxonomic scope" value="Bacteria"/>
</dbReference>
<keyword evidence="5" id="KW-0472">Membrane</keyword>
<accession>A0A9E7CSV6</accession>
<accession>T0CW43</accession>
<dbReference type="InterPro" id="IPR036259">
    <property type="entry name" value="MFS_trans_sf"/>
</dbReference>
<evidence type="ECO:0000256" key="1">
    <source>
        <dbReference type="ARBA" id="ARBA00004651"/>
    </source>
</evidence>
<dbReference type="STRING" id="1356854.N007_12875"/>
<reference evidence="7" key="1">
    <citation type="journal article" date="2022" name="G3 (Bethesda)">
        <title>Unveiling the complete genome sequence of Alicyclobacillus acidoterrestris DSM 3922T, a taint-producing strain.</title>
        <authorList>
            <person name="Leonardo I.C."/>
            <person name="Barreto Crespo M.T."/>
            <person name="Gaspar F.B."/>
        </authorList>
    </citation>
    <scope>NUCLEOTIDE SEQUENCE [LARGE SCALE GENOMIC DNA]</scope>
    <source>
        <strain evidence="7">DSM 3922</strain>
    </source>
</reference>
<gene>
    <name evidence="6" type="ORF">K1I37_07310</name>
</gene>
<dbReference type="OrthoDB" id="9764596at2"/>
<dbReference type="SUPFAM" id="SSF103473">
    <property type="entry name" value="MFS general substrate transporter"/>
    <property type="match status" value="1"/>
</dbReference>
<sequence>MSEIVTTSQNHAVGLTGRLDHSSMTPRHGGLYVIVILGHMFDGFGISMIGYVLASITMTFSLHPSQSGFLASSGSIGMAVGAFVIGPLTDKIGRKRGFMLAIGLFTAFSALCAVAPSYSSLVWFRAIQGVGLGMYVPITGTYVSEFMPVKQRGRALTLSTFFWSGATLLAGGVGAALVPNFGWRAMFIVAAVPAFIVFLLWFFMPESVRYLIKRGKLEAAEQVVDRLSTVAKREDVAFGDVSTTPLVDEPAKHVSVAKIFSGKYARLTAGVWIMEIISGIVLYGLSTWLPSIFENMGFGMVHSFLFSAVITGSGAIGSLIGALLIERVGYRWLLVLGFTVGGILLIVWALATNPTVIVVVGAFSALFGVGAGGVVFAYLSSLYPTAVRATGVAWGGLWQRVGGIVAPSAIGILIGLHVPNFAFFIVLGILWLIGGLVSLVMTRELVGKSLEQIDQELAQ</sequence>
<dbReference type="PROSITE" id="PS50850">
    <property type="entry name" value="MFS"/>
    <property type="match status" value="1"/>
</dbReference>
<evidence type="ECO:0000313" key="6">
    <source>
        <dbReference type="EMBL" id="UNO50275.1"/>
    </source>
</evidence>
<dbReference type="InterPro" id="IPR020846">
    <property type="entry name" value="MFS_dom"/>
</dbReference>
<dbReference type="InterPro" id="IPR005828">
    <property type="entry name" value="MFS_sugar_transport-like"/>
</dbReference>
<evidence type="ECO:0000256" key="4">
    <source>
        <dbReference type="ARBA" id="ARBA00022989"/>
    </source>
</evidence>
<dbReference type="InterPro" id="IPR005829">
    <property type="entry name" value="Sugar_transporter_CS"/>
</dbReference>
<dbReference type="Gene3D" id="1.20.1250.20">
    <property type="entry name" value="MFS general substrate transporter like domains"/>
    <property type="match status" value="1"/>
</dbReference>
<organism evidence="6 7">
    <name type="scientific">Alicyclobacillus acidoterrestris (strain ATCC 49025 / DSM 3922 / CIP 106132 / NCIMB 13137 / GD3B)</name>
    <dbReference type="NCBI Taxonomy" id="1356854"/>
    <lineage>
        <taxon>Bacteria</taxon>
        <taxon>Bacillati</taxon>
        <taxon>Bacillota</taxon>
        <taxon>Bacilli</taxon>
        <taxon>Bacillales</taxon>
        <taxon>Alicyclobacillaceae</taxon>
        <taxon>Alicyclobacillus</taxon>
    </lineage>
</organism>
<dbReference type="Pfam" id="PF00083">
    <property type="entry name" value="Sugar_tr"/>
    <property type="match status" value="1"/>
</dbReference>
<keyword evidence="7" id="KW-1185">Reference proteome</keyword>
<dbReference type="KEGG" id="aaco:K1I37_07310"/>